<protein>
    <submittedName>
        <fullName evidence="3">Uncharacterized protein</fullName>
    </submittedName>
</protein>
<gene>
    <name evidence="3" type="ORF">R3P38DRAFT_2819576</name>
</gene>
<dbReference type="AlphaFoldDB" id="A0AAW0EG24"/>
<name>A0AAW0EG24_9AGAR</name>
<keyword evidence="2" id="KW-0812">Transmembrane</keyword>
<feature type="compositionally biased region" description="Basic and acidic residues" evidence="1">
    <location>
        <begin position="340"/>
        <end position="351"/>
    </location>
</feature>
<feature type="transmembrane region" description="Helical" evidence="2">
    <location>
        <begin position="7"/>
        <end position="32"/>
    </location>
</feature>
<organism evidence="3 4">
    <name type="scientific">Favolaschia claudopus</name>
    <dbReference type="NCBI Taxonomy" id="2862362"/>
    <lineage>
        <taxon>Eukaryota</taxon>
        <taxon>Fungi</taxon>
        <taxon>Dikarya</taxon>
        <taxon>Basidiomycota</taxon>
        <taxon>Agaricomycotina</taxon>
        <taxon>Agaricomycetes</taxon>
        <taxon>Agaricomycetidae</taxon>
        <taxon>Agaricales</taxon>
        <taxon>Marasmiineae</taxon>
        <taxon>Mycenaceae</taxon>
        <taxon>Favolaschia</taxon>
    </lineage>
</organism>
<evidence type="ECO:0000313" key="4">
    <source>
        <dbReference type="Proteomes" id="UP001362999"/>
    </source>
</evidence>
<accession>A0AAW0EG24</accession>
<dbReference type="EMBL" id="JAWWNJ010000001">
    <property type="protein sequence ID" value="KAK7063645.1"/>
    <property type="molecule type" value="Genomic_DNA"/>
</dbReference>
<keyword evidence="4" id="KW-1185">Reference proteome</keyword>
<feature type="region of interest" description="Disordered" evidence="1">
    <location>
        <begin position="57"/>
        <end position="82"/>
    </location>
</feature>
<comment type="caution">
    <text evidence="3">The sequence shown here is derived from an EMBL/GenBank/DDBJ whole genome shotgun (WGS) entry which is preliminary data.</text>
</comment>
<keyword evidence="2" id="KW-0472">Membrane</keyword>
<feature type="compositionally biased region" description="Low complexity" evidence="1">
    <location>
        <begin position="213"/>
        <end position="230"/>
    </location>
</feature>
<feature type="compositionally biased region" description="Pro residues" evidence="1">
    <location>
        <begin position="310"/>
        <end position="323"/>
    </location>
</feature>
<dbReference type="Proteomes" id="UP001362999">
    <property type="component" value="Unassembled WGS sequence"/>
</dbReference>
<feature type="compositionally biased region" description="Polar residues" evidence="1">
    <location>
        <begin position="147"/>
        <end position="159"/>
    </location>
</feature>
<feature type="region of interest" description="Disordered" evidence="1">
    <location>
        <begin position="135"/>
        <end position="411"/>
    </location>
</feature>
<reference evidence="3 4" key="1">
    <citation type="journal article" date="2024" name="J Genomics">
        <title>Draft genome sequencing and assembly of Favolaschia claudopus CIRM-BRFM 2984 isolated from oak limbs.</title>
        <authorList>
            <person name="Navarro D."/>
            <person name="Drula E."/>
            <person name="Chaduli D."/>
            <person name="Cazenave R."/>
            <person name="Ahrendt S."/>
            <person name="Wang J."/>
            <person name="Lipzen A."/>
            <person name="Daum C."/>
            <person name="Barry K."/>
            <person name="Grigoriev I.V."/>
            <person name="Favel A."/>
            <person name="Rosso M.N."/>
            <person name="Martin F."/>
        </authorList>
    </citation>
    <scope>NUCLEOTIDE SEQUENCE [LARGE SCALE GENOMIC DNA]</scope>
    <source>
        <strain evidence="3 4">CIRM-BRFM 2984</strain>
    </source>
</reference>
<sequence>MSSRKDHAIFICLAGLVVASVGFLLSVLATFLSKFISRSRPSGPPIFKIRNAAVNTASTPSKPVPTPQLVDESINSPAVPKHPERREKLLIDVVERPNDIVKVETETPRSSTSTRATPIHHQTVHFLTPTTQDVPIIAISPPPTRFSIHSQSSSSTDNNTLWSESTTSTDTSSPPAVDAAPVLRGRRSKLSKLVHTIFSDKRGNSKPRRRDSLPSLRSKDISSSPSDESIPPVPPIPAHLFSPTLSPIPVSPTPNSARVPPPAPTANPPPSSSSSRKPSRRRSLIIRTVSCPVLHHGRSRSSNDTDDVASPPPLPQSPVPVSPSPVKSPARCTSPVRKSSKTEKSSKEPVPRPRTNPYEAPYFIPPPNTKSVKVEEPSTRRRPSRRRTTPPERATSASSPHRSRPVEKSVI</sequence>
<evidence type="ECO:0000256" key="2">
    <source>
        <dbReference type="SAM" id="Phobius"/>
    </source>
</evidence>
<feature type="compositionally biased region" description="Low complexity" evidence="1">
    <location>
        <begin position="160"/>
        <end position="173"/>
    </location>
</feature>
<proteinExistence type="predicted"/>
<evidence type="ECO:0000256" key="1">
    <source>
        <dbReference type="SAM" id="MobiDB-lite"/>
    </source>
</evidence>
<evidence type="ECO:0000313" key="3">
    <source>
        <dbReference type="EMBL" id="KAK7063645.1"/>
    </source>
</evidence>
<keyword evidence="2" id="KW-1133">Transmembrane helix</keyword>
<feature type="compositionally biased region" description="Pro residues" evidence="1">
    <location>
        <begin position="259"/>
        <end position="271"/>
    </location>
</feature>